<protein>
    <submittedName>
        <fullName evidence="3">Uncharacterized protein</fullName>
    </submittedName>
</protein>
<reference evidence="3" key="1">
    <citation type="submission" date="2022-11" db="UniProtKB">
        <authorList>
            <consortium name="WormBaseParasite"/>
        </authorList>
    </citation>
    <scope>IDENTIFICATION</scope>
</reference>
<dbReference type="AlphaFoldDB" id="A0A915JCE3"/>
<evidence type="ECO:0000256" key="1">
    <source>
        <dbReference type="SAM" id="MobiDB-lite"/>
    </source>
</evidence>
<dbReference type="Proteomes" id="UP000887565">
    <property type="component" value="Unplaced"/>
</dbReference>
<organism evidence="2 3">
    <name type="scientific">Romanomermis culicivorax</name>
    <name type="common">Nematode worm</name>
    <dbReference type="NCBI Taxonomy" id="13658"/>
    <lineage>
        <taxon>Eukaryota</taxon>
        <taxon>Metazoa</taxon>
        <taxon>Ecdysozoa</taxon>
        <taxon>Nematoda</taxon>
        <taxon>Enoplea</taxon>
        <taxon>Dorylaimia</taxon>
        <taxon>Mermithida</taxon>
        <taxon>Mermithoidea</taxon>
        <taxon>Mermithidae</taxon>
        <taxon>Romanomermis</taxon>
    </lineage>
</organism>
<feature type="region of interest" description="Disordered" evidence="1">
    <location>
        <begin position="1"/>
        <end position="31"/>
    </location>
</feature>
<dbReference type="WBParaSite" id="nRc.2.0.1.t23306-RA">
    <property type="protein sequence ID" value="nRc.2.0.1.t23306-RA"/>
    <property type="gene ID" value="nRc.2.0.1.g23306"/>
</dbReference>
<feature type="compositionally biased region" description="Basic residues" evidence="1">
    <location>
        <begin position="8"/>
        <end position="21"/>
    </location>
</feature>
<keyword evidence="2" id="KW-1185">Reference proteome</keyword>
<sequence length="66" mass="7836">MSATSRMSTRKRPVPNQRSRKSPAGEFPRKRPVLENQSRLFRALTDQKLYSFFIMKVGVIVWKYDF</sequence>
<evidence type="ECO:0000313" key="3">
    <source>
        <dbReference type="WBParaSite" id="nRc.2.0.1.t23306-RA"/>
    </source>
</evidence>
<evidence type="ECO:0000313" key="2">
    <source>
        <dbReference type="Proteomes" id="UP000887565"/>
    </source>
</evidence>
<name>A0A915JCE3_ROMCU</name>
<accession>A0A915JCE3</accession>
<proteinExistence type="predicted"/>